<evidence type="ECO:0000259" key="14">
    <source>
        <dbReference type="Pfam" id="PF02163"/>
    </source>
</evidence>
<feature type="domain" description="Peptidase M50" evidence="14">
    <location>
        <begin position="48"/>
        <end position="150"/>
    </location>
</feature>
<evidence type="ECO:0000256" key="10">
    <source>
        <dbReference type="ARBA" id="ARBA00022989"/>
    </source>
</evidence>
<feature type="domain" description="Peptidase M50" evidence="14">
    <location>
        <begin position="162"/>
        <end position="203"/>
    </location>
</feature>
<accession>A0A1T4KXD0</accession>
<protein>
    <submittedName>
        <fullName evidence="15">Zn-dependent protease (Includes SpoIVFB)</fullName>
    </submittedName>
</protein>
<keyword evidence="11" id="KW-0482">Metalloprotease</keyword>
<keyword evidence="8" id="KW-0378">Hydrolase</keyword>
<comment type="cofactor">
    <cofactor evidence="1">
        <name>Zn(2+)</name>
        <dbReference type="ChEBI" id="CHEBI:29105"/>
    </cofactor>
</comment>
<dbReference type="PANTHER" id="PTHR35864">
    <property type="entry name" value="ZINC METALLOPROTEASE MJ0611-RELATED"/>
    <property type="match status" value="1"/>
</dbReference>
<comment type="subcellular location">
    <subcellularLocation>
        <location evidence="2">Cell membrane</location>
        <topology evidence="2">Multi-pass membrane protein</topology>
    </subcellularLocation>
</comment>
<dbReference type="AlphaFoldDB" id="A0A1T4KXD0"/>
<dbReference type="STRING" id="180163.SAMN02745174_00640"/>
<dbReference type="Proteomes" id="UP000191153">
    <property type="component" value="Unassembled WGS sequence"/>
</dbReference>
<organism evidence="15 16">
    <name type="scientific">Cetobacterium ceti</name>
    <dbReference type="NCBI Taxonomy" id="180163"/>
    <lineage>
        <taxon>Bacteria</taxon>
        <taxon>Fusobacteriati</taxon>
        <taxon>Fusobacteriota</taxon>
        <taxon>Fusobacteriia</taxon>
        <taxon>Fusobacteriales</taxon>
        <taxon>Fusobacteriaceae</taxon>
        <taxon>Cetobacterium</taxon>
    </lineage>
</organism>
<gene>
    <name evidence="15" type="ORF">SAMN02745174_00640</name>
</gene>
<evidence type="ECO:0000313" key="15">
    <source>
        <dbReference type="EMBL" id="SJZ47003.1"/>
    </source>
</evidence>
<comment type="similarity">
    <text evidence="3">Belongs to the peptidase M50B family.</text>
</comment>
<evidence type="ECO:0000256" key="5">
    <source>
        <dbReference type="ARBA" id="ARBA00022670"/>
    </source>
</evidence>
<dbReference type="PANTHER" id="PTHR35864:SF1">
    <property type="entry name" value="ZINC METALLOPROTEASE YWHC-RELATED"/>
    <property type="match status" value="1"/>
</dbReference>
<feature type="transmembrane region" description="Helical" evidence="13">
    <location>
        <begin position="48"/>
        <end position="70"/>
    </location>
</feature>
<evidence type="ECO:0000256" key="7">
    <source>
        <dbReference type="ARBA" id="ARBA00022723"/>
    </source>
</evidence>
<keyword evidence="7" id="KW-0479">Metal-binding</keyword>
<feature type="transmembrane region" description="Helical" evidence="13">
    <location>
        <begin position="21"/>
        <end position="36"/>
    </location>
</feature>
<dbReference type="GO" id="GO:0005886">
    <property type="term" value="C:plasma membrane"/>
    <property type="evidence" value="ECO:0007669"/>
    <property type="project" value="UniProtKB-SubCell"/>
</dbReference>
<evidence type="ECO:0000256" key="11">
    <source>
        <dbReference type="ARBA" id="ARBA00023049"/>
    </source>
</evidence>
<evidence type="ECO:0000256" key="9">
    <source>
        <dbReference type="ARBA" id="ARBA00022833"/>
    </source>
</evidence>
<evidence type="ECO:0000256" key="8">
    <source>
        <dbReference type="ARBA" id="ARBA00022801"/>
    </source>
</evidence>
<feature type="transmembrane region" description="Helical" evidence="13">
    <location>
        <begin position="159"/>
        <end position="181"/>
    </location>
</feature>
<dbReference type="EMBL" id="FUWX01000005">
    <property type="protein sequence ID" value="SJZ47003.1"/>
    <property type="molecule type" value="Genomic_DNA"/>
</dbReference>
<evidence type="ECO:0000256" key="2">
    <source>
        <dbReference type="ARBA" id="ARBA00004651"/>
    </source>
</evidence>
<evidence type="ECO:0000256" key="6">
    <source>
        <dbReference type="ARBA" id="ARBA00022692"/>
    </source>
</evidence>
<dbReference type="InterPro" id="IPR052348">
    <property type="entry name" value="Metallopeptidase_M50B"/>
</dbReference>
<keyword evidence="16" id="KW-1185">Reference proteome</keyword>
<dbReference type="CDD" id="cd06158">
    <property type="entry name" value="S2P-M50_like_1"/>
    <property type="match status" value="1"/>
</dbReference>
<name>A0A1T4KXD0_9FUSO</name>
<dbReference type="GO" id="GO:0046872">
    <property type="term" value="F:metal ion binding"/>
    <property type="evidence" value="ECO:0007669"/>
    <property type="project" value="UniProtKB-KW"/>
</dbReference>
<proteinExistence type="inferred from homology"/>
<keyword evidence="9" id="KW-0862">Zinc</keyword>
<dbReference type="GO" id="GO:0008237">
    <property type="term" value="F:metallopeptidase activity"/>
    <property type="evidence" value="ECO:0007669"/>
    <property type="project" value="UniProtKB-KW"/>
</dbReference>
<keyword evidence="4" id="KW-1003">Cell membrane</keyword>
<keyword evidence="12 13" id="KW-0472">Membrane</keyword>
<feature type="transmembrane region" description="Helical" evidence="13">
    <location>
        <begin position="91"/>
        <end position="111"/>
    </location>
</feature>
<feature type="transmembrane region" description="Helical" evidence="13">
    <location>
        <begin position="210"/>
        <end position="243"/>
    </location>
</feature>
<dbReference type="OrthoDB" id="9800627at2"/>
<sequence>MGNFFQEFKDANKNMTPLSKLALIGAFIFLFLRLNLERVFQINTGVEIIILIFSLVLHELGHGFMAYFCGDQTAKIYGRLSLNPLKHLDPVGTLFPILMILIGSPMVIGWAKPVPVNYRGFKNGRVGEFLVAISGALMNFILVIIGAILFREFRFSSDFILLNGLEYLITINIILGIFNLLPIPPLDGSRVIGSFLSGRNREVIFDYDRFGILIVIFLGYFGILNKILGPIYITLINLINYYIAM</sequence>
<evidence type="ECO:0000256" key="3">
    <source>
        <dbReference type="ARBA" id="ARBA00007931"/>
    </source>
</evidence>
<dbReference type="GO" id="GO:0006508">
    <property type="term" value="P:proteolysis"/>
    <property type="evidence" value="ECO:0007669"/>
    <property type="project" value="UniProtKB-KW"/>
</dbReference>
<feature type="transmembrane region" description="Helical" evidence="13">
    <location>
        <begin position="131"/>
        <end position="150"/>
    </location>
</feature>
<evidence type="ECO:0000256" key="12">
    <source>
        <dbReference type="ARBA" id="ARBA00023136"/>
    </source>
</evidence>
<evidence type="ECO:0000256" key="4">
    <source>
        <dbReference type="ARBA" id="ARBA00022475"/>
    </source>
</evidence>
<evidence type="ECO:0000313" key="16">
    <source>
        <dbReference type="Proteomes" id="UP000191153"/>
    </source>
</evidence>
<dbReference type="Pfam" id="PF02163">
    <property type="entry name" value="Peptidase_M50"/>
    <property type="match status" value="2"/>
</dbReference>
<evidence type="ECO:0000256" key="13">
    <source>
        <dbReference type="SAM" id="Phobius"/>
    </source>
</evidence>
<evidence type="ECO:0000256" key="1">
    <source>
        <dbReference type="ARBA" id="ARBA00001947"/>
    </source>
</evidence>
<dbReference type="RefSeq" id="WP_078693173.1">
    <property type="nucleotide sequence ID" value="NZ_FUWX01000005.1"/>
</dbReference>
<reference evidence="15 16" key="1">
    <citation type="submission" date="2017-02" db="EMBL/GenBank/DDBJ databases">
        <authorList>
            <person name="Peterson S.W."/>
        </authorList>
    </citation>
    <scope>NUCLEOTIDE SEQUENCE [LARGE SCALE GENOMIC DNA]</scope>
    <source>
        <strain evidence="15 16">ATCC 700028</strain>
    </source>
</reference>
<keyword evidence="5 15" id="KW-0645">Protease</keyword>
<keyword evidence="6 13" id="KW-0812">Transmembrane</keyword>
<keyword evidence="10 13" id="KW-1133">Transmembrane helix</keyword>
<dbReference type="InterPro" id="IPR008915">
    <property type="entry name" value="Peptidase_M50"/>
</dbReference>
<dbReference type="InterPro" id="IPR044537">
    <property type="entry name" value="Rip2-like"/>
</dbReference>